<keyword evidence="1" id="KW-0732">Signal</keyword>
<evidence type="ECO:0000313" key="3">
    <source>
        <dbReference type="Proteomes" id="UP000887568"/>
    </source>
</evidence>
<organism evidence="2 3">
    <name type="scientific">Patiria miniata</name>
    <name type="common">Bat star</name>
    <name type="synonym">Asterina miniata</name>
    <dbReference type="NCBI Taxonomy" id="46514"/>
    <lineage>
        <taxon>Eukaryota</taxon>
        <taxon>Metazoa</taxon>
        <taxon>Echinodermata</taxon>
        <taxon>Eleutherozoa</taxon>
        <taxon>Asterozoa</taxon>
        <taxon>Asteroidea</taxon>
        <taxon>Valvatacea</taxon>
        <taxon>Valvatida</taxon>
        <taxon>Asterinidae</taxon>
        <taxon>Patiria</taxon>
    </lineage>
</organism>
<keyword evidence="3" id="KW-1185">Reference proteome</keyword>
<evidence type="ECO:0000313" key="2">
    <source>
        <dbReference type="EnsemblMetazoa" id="XP_038064971.1"/>
    </source>
</evidence>
<dbReference type="GeneID" id="119735347"/>
<dbReference type="Proteomes" id="UP000887568">
    <property type="component" value="Unplaced"/>
</dbReference>
<reference evidence="2" key="1">
    <citation type="submission" date="2022-11" db="UniProtKB">
        <authorList>
            <consortium name="EnsemblMetazoa"/>
        </authorList>
    </citation>
    <scope>IDENTIFICATION</scope>
</reference>
<sequence>MGDTLAHFLFIIVLDYALSKAINGREEELGFTIVPRKTWRVPPVMITDKDFEDEIAIVSNTFEQARALLLSVEEECLKVGLQLNTKKAKVLTYYISGTAVCTRDGTTLKVESDYKYLGA</sequence>
<proteinExistence type="predicted"/>
<evidence type="ECO:0000256" key="1">
    <source>
        <dbReference type="SAM" id="SignalP"/>
    </source>
</evidence>
<feature type="signal peptide" evidence="1">
    <location>
        <begin position="1"/>
        <end position="21"/>
    </location>
</feature>
<name>A0A914AN97_PATMI</name>
<dbReference type="AlphaFoldDB" id="A0A914AN97"/>
<accession>A0A914AN97</accession>
<dbReference type="EnsemblMetazoa" id="XM_038209043.1">
    <property type="protein sequence ID" value="XP_038064971.1"/>
    <property type="gene ID" value="LOC119735347"/>
</dbReference>
<protein>
    <recommendedName>
        <fullName evidence="4">Reverse transcriptase domain-containing protein</fullName>
    </recommendedName>
</protein>
<dbReference type="RefSeq" id="XP_038064971.1">
    <property type="nucleotide sequence ID" value="XM_038209043.1"/>
</dbReference>
<feature type="chain" id="PRO_5038102941" description="Reverse transcriptase domain-containing protein" evidence="1">
    <location>
        <begin position="22"/>
        <end position="119"/>
    </location>
</feature>
<dbReference type="PANTHER" id="PTHR47027:SF27">
    <property type="entry name" value="REVERSE TRANSCRIPTASE DOMAIN-CONTAINING PROTEIN"/>
    <property type="match status" value="1"/>
</dbReference>
<evidence type="ECO:0008006" key="4">
    <source>
        <dbReference type="Google" id="ProtNLM"/>
    </source>
</evidence>
<dbReference type="OMA" id="KTEYMPF"/>
<dbReference type="OrthoDB" id="410104at2759"/>
<dbReference type="PANTHER" id="PTHR47027">
    <property type="entry name" value="REVERSE TRANSCRIPTASE DOMAIN-CONTAINING PROTEIN"/>
    <property type="match status" value="1"/>
</dbReference>